<dbReference type="InterPro" id="IPR004827">
    <property type="entry name" value="bZIP"/>
</dbReference>
<dbReference type="EMBL" id="HG994592">
    <property type="protein sequence ID" value="CAF2828738.1"/>
    <property type="molecule type" value="Genomic_DNA"/>
</dbReference>
<feature type="region of interest" description="Disordered" evidence="2">
    <location>
        <begin position="92"/>
        <end position="114"/>
    </location>
</feature>
<evidence type="ECO:0000256" key="1">
    <source>
        <dbReference type="SAM" id="Coils"/>
    </source>
</evidence>
<dbReference type="AlphaFoldDB" id="A0A7R8H3E7"/>
<keyword evidence="1" id="KW-0175">Coiled coil</keyword>
<dbReference type="PANTHER" id="PTHR23351">
    <property type="entry name" value="FOS TRANSCRIPTION FACTOR-RELATED"/>
    <property type="match status" value="1"/>
</dbReference>
<dbReference type="GO" id="GO:0000981">
    <property type="term" value="F:DNA-binding transcription factor activity, RNA polymerase II-specific"/>
    <property type="evidence" value="ECO:0007669"/>
    <property type="project" value="TreeGrafter"/>
</dbReference>
<dbReference type="PANTHER" id="PTHR23351:SF56">
    <property type="entry name" value="KAYAK"/>
    <property type="match status" value="1"/>
</dbReference>
<dbReference type="Gene3D" id="1.20.5.170">
    <property type="match status" value="1"/>
</dbReference>
<dbReference type="InterPro" id="IPR000837">
    <property type="entry name" value="AP-1"/>
</dbReference>
<evidence type="ECO:0000313" key="3">
    <source>
        <dbReference type="EMBL" id="CAF2828738.1"/>
    </source>
</evidence>
<evidence type="ECO:0000313" key="4">
    <source>
        <dbReference type="Proteomes" id="UP000675881"/>
    </source>
</evidence>
<protein>
    <submittedName>
        <fullName evidence="3">FOSLN</fullName>
    </submittedName>
</protein>
<feature type="compositionally biased region" description="Low complexity" evidence="2">
    <location>
        <begin position="104"/>
        <end position="113"/>
    </location>
</feature>
<feature type="compositionally biased region" description="Low complexity" evidence="2">
    <location>
        <begin position="13"/>
        <end position="30"/>
    </location>
</feature>
<dbReference type="SUPFAM" id="SSF57959">
    <property type="entry name" value="Leucine zipper domain"/>
    <property type="match status" value="1"/>
</dbReference>
<dbReference type="InterPro" id="IPR046347">
    <property type="entry name" value="bZIP_sf"/>
</dbReference>
<feature type="region of interest" description="Disordered" evidence="2">
    <location>
        <begin position="173"/>
        <end position="212"/>
    </location>
</feature>
<gene>
    <name evidence="3" type="ORF">LSAA_3797</name>
</gene>
<dbReference type="PROSITE" id="PS00036">
    <property type="entry name" value="BZIP_BASIC"/>
    <property type="match status" value="1"/>
</dbReference>
<feature type="coiled-coil region" evidence="1">
    <location>
        <begin position="228"/>
        <end position="269"/>
    </location>
</feature>
<feature type="region of interest" description="Disordered" evidence="2">
    <location>
        <begin position="1"/>
        <end position="30"/>
    </location>
</feature>
<dbReference type="PRINTS" id="PR00042">
    <property type="entry name" value="LEUZIPPRFOS"/>
</dbReference>
<dbReference type="SMART" id="SM00338">
    <property type="entry name" value="BRLZ"/>
    <property type="match status" value="1"/>
</dbReference>
<dbReference type="GO" id="GO:0005634">
    <property type="term" value="C:nucleus"/>
    <property type="evidence" value="ECO:0007669"/>
    <property type="project" value="TreeGrafter"/>
</dbReference>
<sequence length="316" mass="34347">MSREGLRLSLLDNNNSSNGNNNGAPTLTTPTLTPTTLRNIEQMLLDSGDAPVLTCEPPELHENAAGFVPPSVDIPLPEYEDKLQTSLDWVLTQPPPQSPNNLGSQQSTTYSSTPPVPPVIASLIKDPSAAALPGPTNILLPLLSNLTPVSSMNNTSQSIALPSKRSTACAELTIPTTTTSRRNNEKSINDDHSDSSQLTPDEKLKRDLRRERNKEAAARCRKRRLDQTLNLQDEVEELDSKKISLQKELESLRTQKEELELLLKNHKAGHCAVLLKGGDGIVKKEPLENEEPLCIKSELSGLEDSSAKLACTVGGQ</sequence>
<dbReference type="CDD" id="cd14721">
    <property type="entry name" value="bZIP_Fos"/>
    <property type="match status" value="1"/>
</dbReference>
<organism evidence="3 4">
    <name type="scientific">Lepeophtheirus salmonis</name>
    <name type="common">Salmon louse</name>
    <name type="synonym">Caligus salmonis</name>
    <dbReference type="NCBI Taxonomy" id="72036"/>
    <lineage>
        <taxon>Eukaryota</taxon>
        <taxon>Metazoa</taxon>
        <taxon>Ecdysozoa</taxon>
        <taxon>Arthropoda</taxon>
        <taxon>Crustacea</taxon>
        <taxon>Multicrustacea</taxon>
        <taxon>Hexanauplia</taxon>
        <taxon>Copepoda</taxon>
        <taxon>Siphonostomatoida</taxon>
        <taxon>Caligidae</taxon>
        <taxon>Lepeophtheirus</taxon>
    </lineage>
</organism>
<proteinExistence type="predicted"/>
<keyword evidence="4" id="KW-1185">Reference proteome</keyword>
<dbReference type="PROSITE" id="PS50217">
    <property type="entry name" value="BZIP"/>
    <property type="match status" value="1"/>
</dbReference>
<feature type="compositionally biased region" description="Basic and acidic residues" evidence="2">
    <location>
        <begin position="182"/>
        <end position="212"/>
    </location>
</feature>
<dbReference type="Proteomes" id="UP000675881">
    <property type="component" value="Chromosome 13"/>
</dbReference>
<dbReference type="GO" id="GO:0000978">
    <property type="term" value="F:RNA polymerase II cis-regulatory region sequence-specific DNA binding"/>
    <property type="evidence" value="ECO:0007669"/>
    <property type="project" value="TreeGrafter"/>
</dbReference>
<accession>A0A7R8H3E7</accession>
<reference evidence="3" key="1">
    <citation type="submission" date="2021-02" db="EMBL/GenBank/DDBJ databases">
        <authorList>
            <person name="Bekaert M."/>
        </authorList>
    </citation>
    <scope>NUCLEOTIDE SEQUENCE</scope>
    <source>
        <strain evidence="3">IoA-00</strain>
    </source>
</reference>
<name>A0A7R8H3E7_LEPSM</name>
<evidence type="ECO:0000256" key="2">
    <source>
        <dbReference type="SAM" id="MobiDB-lite"/>
    </source>
</evidence>
<dbReference type="OrthoDB" id="10044938at2759"/>
<dbReference type="Pfam" id="PF00170">
    <property type="entry name" value="bZIP_1"/>
    <property type="match status" value="1"/>
</dbReference>